<accession>A0A1I3H104</accession>
<dbReference type="Proteomes" id="UP000183639">
    <property type="component" value="Unassembled WGS sequence"/>
</dbReference>
<protein>
    <submittedName>
        <fullName evidence="1">Uncharacterized protein</fullName>
    </submittedName>
</protein>
<evidence type="ECO:0000313" key="2">
    <source>
        <dbReference type="Proteomes" id="UP000183639"/>
    </source>
</evidence>
<evidence type="ECO:0000313" key="1">
    <source>
        <dbReference type="EMBL" id="SFI29200.1"/>
    </source>
</evidence>
<organism evidence="1 2">
    <name type="scientific">Selenomonas ruminantium</name>
    <dbReference type="NCBI Taxonomy" id="971"/>
    <lineage>
        <taxon>Bacteria</taxon>
        <taxon>Bacillati</taxon>
        <taxon>Bacillota</taxon>
        <taxon>Negativicutes</taxon>
        <taxon>Selenomonadales</taxon>
        <taxon>Selenomonadaceae</taxon>
        <taxon>Selenomonas</taxon>
    </lineage>
</organism>
<reference evidence="1 2" key="1">
    <citation type="submission" date="2016-10" db="EMBL/GenBank/DDBJ databases">
        <authorList>
            <person name="de Groot N.N."/>
        </authorList>
    </citation>
    <scope>NUCLEOTIDE SEQUENCE [LARGE SCALE GENOMIC DNA]</scope>
    <source>
        <strain evidence="1 2">Z108</strain>
    </source>
</reference>
<dbReference type="EMBL" id="FOQK01000026">
    <property type="protein sequence ID" value="SFI29200.1"/>
    <property type="molecule type" value="Genomic_DNA"/>
</dbReference>
<proteinExistence type="predicted"/>
<name>A0A1I3H104_SELRU</name>
<dbReference type="AlphaFoldDB" id="A0A1I3H104"/>
<sequence>MNQLLTPEQSRRVVDWLHARKLEFYLESNNGLFASENFATLGEPVMQE</sequence>
<gene>
    <name evidence="1" type="ORF">SAMN04487861_12636</name>
</gene>